<dbReference type="KEGG" id="vin:AKJ08_2117"/>
<dbReference type="EMBL" id="CP012332">
    <property type="protein sequence ID" value="AKU91730.1"/>
    <property type="molecule type" value="Genomic_DNA"/>
</dbReference>
<name>A0A0K1PDZ5_9BACT</name>
<dbReference type="Proteomes" id="UP000055590">
    <property type="component" value="Chromosome"/>
</dbReference>
<keyword evidence="3" id="KW-1185">Reference proteome</keyword>
<accession>A0A0K1PDZ5</accession>
<reference evidence="2 3" key="1">
    <citation type="submission" date="2015-08" db="EMBL/GenBank/DDBJ databases">
        <authorList>
            <person name="Babu N.S."/>
            <person name="Beckwith C.J."/>
            <person name="Beseler K.G."/>
            <person name="Brison A."/>
            <person name="Carone J.V."/>
            <person name="Caskin T.P."/>
            <person name="Diamond M."/>
            <person name="Durham M.E."/>
            <person name="Foxe J.M."/>
            <person name="Go M."/>
            <person name="Henderson B.A."/>
            <person name="Jones I.B."/>
            <person name="McGettigan J.A."/>
            <person name="Micheletti S.J."/>
            <person name="Nasrallah M.E."/>
            <person name="Ortiz D."/>
            <person name="Piller C.R."/>
            <person name="Privatt S.R."/>
            <person name="Schneider S.L."/>
            <person name="Sharp S."/>
            <person name="Smith T.C."/>
            <person name="Stanton J.D."/>
            <person name="Ullery H.E."/>
            <person name="Wilson R.J."/>
            <person name="Serrano M.G."/>
            <person name="Buck G."/>
            <person name="Lee V."/>
            <person name="Wang Y."/>
            <person name="Carvalho R."/>
            <person name="Voegtly L."/>
            <person name="Shi R."/>
            <person name="Duckworth R."/>
            <person name="Johnson A."/>
            <person name="Loviza R."/>
            <person name="Walstead R."/>
            <person name="Shah Z."/>
            <person name="Kiflezghi M."/>
            <person name="Wade K."/>
            <person name="Ball S.L."/>
            <person name="Bradley K.W."/>
            <person name="Asai D.J."/>
            <person name="Bowman C.A."/>
            <person name="Russell D.A."/>
            <person name="Pope W.H."/>
            <person name="Jacobs-Sera D."/>
            <person name="Hendrix R.W."/>
            <person name="Hatfull G.F."/>
        </authorList>
    </citation>
    <scope>NUCLEOTIDE SEQUENCE [LARGE SCALE GENOMIC DNA]</scope>
    <source>
        <strain evidence="2 3">DSM 27710</strain>
    </source>
</reference>
<gene>
    <name evidence="2" type="ORF">AKJ08_2117</name>
</gene>
<dbReference type="InterPro" id="IPR001763">
    <property type="entry name" value="Rhodanese-like_dom"/>
</dbReference>
<evidence type="ECO:0000259" key="1">
    <source>
        <dbReference type="PROSITE" id="PS50206"/>
    </source>
</evidence>
<organism evidence="2 3">
    <name type="scientific">Vulgatibacter incomptus</name>
    <dbReference type="NCBI Taxonomy" id="1391653"/>
    <lineage>
        <taxon>Bacteria</taxon>
        <taxon>Pseudomonadati</taxon>
        <taxon>Myxococcota</taxon>
        <taxon>Myxococcia</taxon>
        <taxon>Myxococcales</taxon>
        <taxon>Cystobacterineae</taxon>
        <taxon>Vulgatibacteraceae</taxon>
        <taxon>Vulgatibacter</taxon>
    </lineage>
</organism>
<feature type="domain" description="Rhodanese" evidence="1">
    <location>
        <begin position="24"/>
        <end position="113"/>
    </location>
</feature>
<dbReference type="RefSeq" id="WP_050726001.1">
    <property type="nucleotide sequence ID" value="NZ_CP012332.1"/>
</dbReference>
<dbReference type="Gene3D" id="3.40.250.10">
    <property type="entry name" value="Rhodanese-like domain"/>
    <property type="match status" value="1"/>
</dbReference>
<dbReference type="STRING" id="1391653.AKJ08_2117"/>
<dbReference type="AlphaFoldDB" id="A0A0K1PDZ5"/>
<dbReference type="InterPro" id="IPR036873">
    <property type="entry name" value="Rhodanese-like_dom_sf"/>
</dbReference>
<dbReference type="SUPFAM" id="SSF52821">
    <property type="entry name" value="Rhodanese/Cell cycle control phosphatase"/>
    <property type="match status" value="1"/>
</dbReference>
<evidence type="ECO:0000313" key="3">
    <source>
        <dbReference type="Proteomes" id="UP000055590"/>
    </source>
</evidence>
<sequence length="115" mass="12395">MQVAQGGLAFTMIHPDELRRRLSYGERFAVIDARSESSRRSSGETMPGAIRLPADGILSHKAEIPRGRSLLLLADLAAQESVALELLGDGYADVFLIEGGFDAFLRAGGPTEPIR</sequence>
<proteinExistence type="predicted"/>
<protein>
    <recommendedName>
        <fullName evidence="1">Rhodanese domain-containing protein</fullName>
    </recommendedName>
</protein>
<dbReference type="OrthoDB" id="9800872at2"/>
<dbReference type="SMART" id="SM00450">
    <property type="entry name" value="RHOD"/>
    <property type="match status" value="1"/>
</dbReference>
<evidence type="ECO:0000313" key="2">
    <source>
        <dbReference type="EMBL" id="AKU91730.1"/>
    </source>
</evidence>
<dbReference type="PROSITE" id="PS50206">
    <property type="entry name" value="RHODANESE_3"/>
    <property type="match status" value="1"/>
</dbReference>